<evidence type="ECO:0000313" key="2">
    <source>
        <dbReference type="Proteomes" id="UP000432350"/>
    </source>
</evidence>
<dbReference type="Proteomes" id="UP000432350">
    <property type="component" value="Unassembled WGS sequence"/>
</dbReference>
<name>A0A654D6Z2_SPHMU</name>
<reference evidence="1 2" key="1">
    <citation type="submission" date="2019-10" db="EMBL/GenBank/DDBJ databases">
        <authorList>
            <person name="Karimi E."/>
        </authorList>
    </citation>
    <scope>NUCLEOTIDE SEQUENCE [LARGE SCALE GENOMIC DNA]</scope>
    <source>
        <strain evidence="1">Sphingobacterium sp. 8BC</strain>
    </source>
</reference>
<gene>
    <name evidence="1" type="ORF">SPHINGO8BC_51627</name>
</gene>
<evidence type="ECO:0000313" key="1">
    <source>
        <dbReference type="EMBL" id="VXD00722.1"/>
    </source>
</evidence>
<organism evidence="1 2">
    <name type="scientific">Sphingobacterium multivorum</name>
    <dbReference type="NCBI Taxonomy" id="28454"/>
    <lineage>
        <taxon>Bacteria</taxon>
        <taxon>Pseudomonadati</taxon>
        <taxon>Bacteroidota</taxon>
        <taxon>Sphingobacteriia</taxon>
        <taxon>Sphingobacteriales</taxon>
        <taxon>Sphingobacteriaceae</taxon>
        <taxon>Sphingobacterium</taxon>
    </lineage>
</organism>
<accession>A0A654D6Z2</accession>
<sequence length="43" mass="5189">MFWFIWLFNEVNELKYQKSFTAKGVFFVQISGINGFIPDFQHN</sequence>
<dbReference type="EMBL" id="CABWMV010000024">
    <property type="protein sequence ID" value="VXD00722.1"/>
    <property type="molecule type" value="Genomic_DNA"/>
</dbReference>
<proteinExistence type="predicted"/>
<protein>
    <submittedName>
        <fullName evidence="1">Uncharacterized protein</fullName>
    </submittedName>
</protein>
<dbReference type="AlphaFoldDB" id="A0A654D6Z2"/>